<dbReference type="GO" id="GO:0005886">
    <property type="term" value="C:plasma membrane"/>
    <property type="evidence" value="ECO:0007669"/>
    <property type="project" value="TreeGrafter"/>
</dbReference>
<dbReference type="Gene3D" id="3.20.20.80">
    <property type="entry name" value="Glycosidases"/>
    <property type="match status" value="1"/>
</dbReference>
<keyword evidence="6 7" id="KW-0326">Glycosidase</keyword>
<evidence type="ECO:0000256" key="5">
    <source>
        <dbReference type="ARBA" id="ARBA00023180"/>
    </source>
</evidence>
<evidence type="ECO:0000256" key="9">
    <source>
        <dbReference type="SAM" id="SignalP"/>
    </source>
</evidence>
<keyword evidence="4 7" id="KW-0378">Hydrolase</keyword>
<evidence type="ECO:0000259" key="10">
    <source>
        <dbReference type="Pfam" id="PF00728"/>
    </source>
</evidence>
<keyword evidence="3 9" id="KW-0732">Signal</keyword>
<feature type="active site" description="Proton donor" evidence="8">
    <location>
        <position position="371"/>
    </location>
</feature>
<dbReference type="InterPro" id="IPR029019">
    <property type="entry name" value="HEX_eukaryotic_N"/>
</dbReference>
<keyword evidence="5" id="KW-0325">Glycoprotein</keyword>
<dbReference type="InterPro" id="IPR017853">
    <property type="entry name" value="GH"/>
</dbReference>
<dbReference type="GO" id="GO:0016231">
    <property type="term" value="F:beta-N-acetylglucosaminidase activity"/>
    <property type="evidence" value="ECO:0007669"/>
    <property type="project" value="TreeGrafter"/>
</dbReference>
<feature type="domain" description="Glycoside hydrolase family 20 catalytic" evidence="10">
    <location>
        <begin position="206"/>
        <end position="543"/>
    </location>
</feature>
<dbReference type="PANTHER" id="PTHR22600:SF42">
    <property type="entry name" value="BETA-N-ACETYLHEXOSAMINIDASE"/>
    <property type="match status" value="1"/>
</dbReference>
<evidence type="ECO:0000256" key="1">
    <source>
        <dbReference type="ARBA" id="ARBA00001231"/>
    </source>
</evidence>
<dbReference type="EC" id="3.2.1.52" evidence="7"/>
<dbReference type="InterPro" id="IPR029018">
    <property type="entry name" value="Hex-like_dom2"/>
</dbReference>
<dbReference type="PIRSF" id="PIRSF001093">
    <property type="entry name" value="B-hxosamndse_ab_euk"/>
    <property type="match status" value="1"/>
</dbReference>
<organism evidence="12 13">
    <name type="scientific">Exocentrus adspersus</name>
    <dbReference type="NCBI Taxonomy" id="1586481"/>
    <lineage>
        <taxon>Eukaryota</taxon>
        <taxon>Metazoa</taxon>
        <taxon>Ecdysozoa</taxon>
        <taxon>Arthropoda</taxon>
        <taxon>Hexapoda</taxon>
        <taxon>Insecta</taxon>
        <taxon>Pterygota</taxon>
        <taxon>Neoptera</taxon>
        <taxon>Endopterygota</taxon>
        <taxon>Coleoptera</taxon>
        <taxon>Polyphaga</taxon>
        <taxon>Cucujiformia</taxon>
        <taxon>Chrysomeloidea</taxon>
        <taxon>Cerambycidae</taxon>
        <taxon>Lamiinae</taxon>
        <taxon>Acanthocinini</taxon>
        <taxon>Exocentrus</taxon>
    </lineage>
</organism>
<evidence type="ECO:0000256" key="3">
    <source>
        <dbReference type="ARBA" id="ARBA00022729"/>
    </source>
</evidence>
<evidence type="ECO:0000259" key="11">
    <source>
        <dbReference type="Pfam" id="PF14845"/>
    </source>
</evidence>
<dbReference type="Pfam" id="PF00728">
    <property type="entry name" value="Glyco_hydro_20"/>
    <property type="match status" value="1"/>
</dbReference>
<dbReference type="CDD" id="cd06562">
    <property type="entry name" value="GH20_HexA_HexB-like"/>
    <property type="match status" value="1"/>
</dbReference>
<reference evidence="12 13" key="1">
    <citation type="journal article" date="2023" name="Insect Mol. Biol.">
        <title>Genome sequencing provides insights into the evolution of gene families encoding plant cell wall-degrading enzymes in longhorned beetles.</title>
        <authorList>
            <person name="Shin N.R."/>
            <person name="Okamura Y."/>
            <person name="Kirsch R."/>
            <person name="Pauchet Y."/>
        </authorList>
    </citation>
    <scope>NUCLEOTIDE SEQUENCE [LARGE SCALE GENOMIC DNA]</scope>
    <source>
        <strain evidence="12">EAD_L_NR</strain>
    </source>
</reference>
<dbReference type="Pfam" id="PF14845">
    <property type="entry name" value="Glycohydro_20b2"/>
    <property type="match status" value="1"/>
</dbReference>
<gene>
    <name evidence="12" type="ORF">NQ315_005950</name>
</gene>
<dbReference type="PRINTS" id="PR00738">
    <property type="entry name" value="GLHYDRLASE20"/>
</dbReference>
<protein>
    <recommendedName>
        <fullName evidence="7">Beta-hexosaminidase</fullName>
        <ecNumber evidence="7">3.2.1.52</ecNumber>
    </recommendedName>
</protein>
<dbReference type="GO" id="GO:0030203">
    <property type="term" value="P:glycosaminoglycan metabolic process"/>
    <property type="evidence" value="ECO:0007669"/>
    <property type="project" value="TreeGrafter"/>
</dbReference>
<name>A0AAV8VB71_9CUCU</name>
<dbReference type="AlphaFoldDB" id="A0AAV8VB71"/>
<feature type="chain" id="PRO_5043989859" description="Beta-hexosaminidase" evidence="9">
    <location>
        <begin position="29"/>
        <end position="588"/>
    </location>
</feature>
<accession>A0AAV8VB71</accession>
<dbReference type="FunFam" id="3.20.20.80:FF:000063">
    <property type="entry name" value="Beta-hexosaminidase"/>
    <property type="match status" value="1"/>
</dbReference>
<keyword evidence="13" id="KW-1185">Reference proteome</keyword>
<dbReference type="GO" id="GO:0005975">
    <property type="term" value="P:carbohydrate metabolic process"/>
    <property type="evidence" value="ECO:0007669"/>
    <property type="project" value="InterPro"/>
</dbReference>
<sequence>MNGHIIVFISVAFTYCTTINGWAWQCNAENGYCTRILSPSVDEPEHPSLAVCKLLCGQPSYLNVWPYPTGKIASEKNLVMVDPQHITFELDGSTTTKNFLQEVVDYFQENLSRDNSNCICQDYYPLVVSLDALSDDLSLTLDTDEFYSLKLNTSDKRIRVEIVGNTIFGVRHGIETLLQLLVPYQNADSACLATLKNVQVTDKPVYRHRALLLDSARNFLSVNTIKKNINAMAASKLNVLHWHVTDSQSFPLELPSLPNMTKCGAYDKDRIYSPKDIEELVTYAKIRGVRILLEIDGPSHVGNGWQWGNEAGLGNLTVCTNQQPWRSFCIQPPCGQLNPANPNIYKVLGQLYGDISNMFPNIGMFHMGGDEVFIPCWNSSKEILDYIKGKPTTEETFLDLWGEFQNKSLRAYDAAVGNDKTSIVVWTSHLTDPNVIQKYLPKERYIIQTWVPDTNQDLITSLLNLGYKIIISTKDKWYLDHGFWGSTLYYNWRTVYNNKMYSQYHKSILGGEVCMWGELVDDSNVESRVWPRAAAAAERLWTNPSTTAGAAEGRFFSHRERLISRGLKTEAVVPQWCVQNEGECSSYL</sequence>
<evidence type="ECO:0000256" key="6">
    <source>
        <dbReference type="ARBA" id="ARBA00023295"/>
    </source>
</evidence>
<dbReference type="Gene3D" id="3.30.379.10">
    <property type="entry name" value="Chitobiase/beta-hexosaminidase domain 2-like"/>
    <property type="match status" value="1"/>
</dbReference>
<dbReference type="InterPro" id="IPR015883">
    <property type="entry name" value="Glyco_hydro_20_cat"/>
</dbReference>
<evidence type="ECO:0000313" key="13">
    <source>
        <dbReference type="Proteomes" id="UP001159042"/>
    </source>
</evidence>
<dbReference type="Proteomes" id="UP001159042">
    <property type="component" value="Unassembled WGS sequence"/>
</dbReference>
<dbReference type="EMBL" id="JANEYG010000193">
    <property type="protein sequence ID" value="KAJ8911417.1"/>
    <property type="molecule type" value="Genomic_DNA"/>
</dbReference>
<evidence type="ECO:0000256" key="4">
    <source>
        <dbReference type="ARBA" id="ARBA00022801"/>
    </source>
</evidence>
<feature type="signal peptide" evidence="9">
    <location>
        <begin position="1"/>
        <end position="28"/>
    </location>
</feature>
<feature type="domain" description="Beta-hexosaminidase eukaryotic type N-terminal" evidence="11">
    <location>
        <begin position="64"/>
        <end position="180"/>
    </location>
</feature>
<dbReference type="InterPro" id="IPR025705">
    <property type="entry name" value="Beta_hexosaminidase_sua/sub"/>
</dbReference>
<comment type="caution">
    <text evidence="12">The sequence shown here is derived from an EMBL/GenBank/DDBJ whole genome shotgun (WGS) entry which is preliminary data.</text>
</comment>
<evidence type="ECO:0000313" key="12">
    <source>
        <dbReference type="EMBL" id="KAJ8911417.1"/>
    </source>
</evidence>
<comment type="catalytic activity">
    <reaction evidence="1 7">
        <text>Hydrolysis of terminal non-reducing N-acetyl-D-hexosamine residues in N-acetyl-beta-D-hexosaminides.</text>
        <dbReference type="EC" id="3.2.1.52"/>
    </reaction>
</comment>
<evidence type="ECO:0000256" key="8">
    <source>
        <dbReference type="PIRSR" id="PIRSR001093-1"/>
    </source>
</evidence>
<proteinExistence type="inferred from homology"/>
<evidence type="ECO:0000256" key="2">
    <source>
        <dbReference type="ARBA" id="ARBA00006285"/>
    </source>
</evidence>
<dbReference type="SUPFAM" id="SSF55545">
    <property type="entry name" value="beta-N-acetylhexosaminidase-like domain"/>
    <property type="match status" value="1"/>
</dbReference>
<dbReference type="PANTHER" id="PTHR22600">
    <property type="entry name" value="BETA-HEXOSAMINIDASE"/>
    <property type="match status" value="1"/>
</dbReference>
<evidence type="ECO:0000256" key="7">
    <source>
        <dbReference type="PIRNR" id="PIRNR001093"/>
    </source>
</evidence>
<comment type="similarity">
    <text evidence="2 7">Belongs to the glycosyl hydrolase 20 family.</text>
</comment>
<dbReference type="SUPFAM" id="SSF51445">
    <property type="entry name" value="(Trans)glycosidases"/>
    <property type="match status" value="1"/>
</dbReference>